<reference evidence="8 9" key="1">
    <citation type="submission" date="2020-06" db="EMBL/GenBank/DDBJ databases">
        <title>Nonomuraea sp. SMC257, a novel actinomycete isolated from soil.</title>
        <authorList>
            <person name="Chanama M."/>
        </authorList>
    </citation>
    <scope>NUCLEOTIDE SEQUENCE [LARGE SCALE GENOMIC DNA]</scope>
    <source>
        <strain evidence="8 9">SMC257</strain>
    </source>
</reference>
<feature type="domain" description="Carbohydrate kinase FGGY C-terminal" evidence="7">
    <location>
        <begin position="241"/>
        <end position="441"/>
    </location>
</feature>
<feature type="domain" description="Carbohydrate kinase FGGY N-terminal" evidence="6">
    <location>
        <begin position="5"/>
        <end position="226"/>
    </location>
</feature>
<dbReference type="InterPro" id="IPR018484">
    <property type="entry name" value="FGGY_N"/>
</dbReference>
<dbReference type="EMBL" id="JABWGN010000008">
    <property type="protein sequence ID" value="NUW34329.1"/>
    <property type="molecule type" value="Genomic_DNA"/>
</dbReference>
<dbReference type="Pfam" id="PF00370">
    <property type="entry name" value="FGGY_N"/>
    <property type="match status" value="1"/>
</dbReference>
<evidence type="ECO:0000256" key="3">
    <source>
        <dbReference type="ARBA" id="ARBA00022679"/>
    </source>
</evidence>
<keyword evidence="4 8" id="KW-0418">Kinase</keyword>
<evidence type="ECO:0000313" key="8">
    <source>
        <dbReference type="EMBL" id="NUW34329.1"/>
    </source>
</evidence>
<evidence type="ECO:0000259" key="7">
    <source>
        <dbReference type="Pfam" id="PF02782"/>
    </source>
</evidence>
<evidence type="ECO:0000256" key="5">
    <source>
        <dbReference type="SAM" id="MobiDB-lite"/>
    </source>
</evidence>
<keyword evidence="2" id="KW-0119">Carbohydrate metabolism</keyword>
<dbReference type="SUPFAM" id="SSF53067">
    <property type="entry name" value="Actin-like ATPase domain"/>
    <property type="match status" value="2"/>
</dbReference>
<accession>A0A7Y6ICD7</accession>
<dbReference type="InterPro" id="IPR050406">
    <property type="entry name" value="FGGY_Carb_Kinase"/>
</dbReference>
<dbReference type="CDD" id="cd07773">
    <property type="entry name" value="ASKHA_NBD_FGGY_FK"/>
    <property type="match status" value="1"/>
</dbReference>
<comment type="similarity">
    <text evidence="1">Belongs to the FGGY kinase family.</text>
</comment>
<protein>
    <submittedName>
        <fullName evidence="8">Carbohydrate kinase</fullName>
    </submittedName>
</protein>
<dbReference type="PIRSF" id="PIRSF000538">
    <property type="entry name" value="GlpK"/>
    <property type="match status" value="1"/>
</dbReference>
<evidence type="ECO:0000256" key="1">
    <source>
        <dbReference type="ARBA" id="ARBA00009156"/>
    </source>
</evidence>
<evidence type="ECO:0000256" key="4">
    <source>
        <dbReference type="ARBA" id="ARBA00022777"/>
    </source>
</evidence>
<dbReference type="GO" id="GO:0016301">
    <property type="term" value="F:kinase activity"/>
    <property type="evidence" value="ECO:0007669"/>
    <property type="project" value="UniProtKB-KW"/>
</dbReference>
<evidence type="ECO:0000256" key="2">
    <source>
        <dbReference type="ARBA" id="ARBA00022629"/>
    </source>
</evidence>
<dbReference type="PANTHER" id="PTHR43095">
    <property type="entry name" value="SUGAR KINASE"/>
    <property type="match status" value="1"/>
</dbReference>
<dbReference type="InterPro" id="IPR018485">
    <property type="entry name" value="FGGY_C"/>
</dbReference>
<feature type="region of interest" description="Disordered" evidence="5">
    <location>
        <begin position="480"/>
        <end position="520"/>
    </location>
</feature>
<dbReference type="Pfam" id="PF02782">
    <property type="entry name" value="FGGY_C"/>
    <property type="match status" value="1"/>
</dbReference>
<evidence type="ECO:0000313" key="9">
    <source>
        <dbReference type="Proteomes" id="UP000586042"/>
    </source>
</evidence>
<name>A0A7Y6ICD7_9ACTN</name>
<dbReference type="GO" id="GO:0042732">
    <property type="term" value="P:D-xylose metabolic process"/>
    <property type="evidence" value="ECO:0007669"/>
    <property type="project" value="UniProtKB-KW"/>
</dbReference>
<proteinExistence type="inferred from homology"/>
<dbReference type="Proteomes" id="UP000586042">
    <property type="component" value="Unassembled WGS sequence"/>
</dbReference>
<dbReference type="InterPro" id="IPR000577">
    <property type="entry name" value="Carb_kinase_FGGY"/>
</dbReference>
<organism evidence="8 9">
    <name type="scientific">Nonomuraea montanisoli</name>
    <dbReference type="NCBI Taxonomy" id="2741721"/>
    <lineage>
        <taxon>Bacteria</taxon>
        <taxon>Bacillati</taxon>
        <taxon>Actinomycetota</taxon>
        <taxon>Actinomycetes</taxon>
        <taxon>Streptosporangiales</taxon>
        <taxon>Streptosporangiaceae</taxon>
        <taxon>Nonomuraea</taxon>
    </lineage>
</organism>
<comment type="caution">
    <text evidence="8">The sequence shown here is derived from an EMBL/GenBank/DDBJ whole genome shotgun (WGS) entry which is preliminary data.</text>
</comment>
<dbReference type="AlphaFoldDB" id="A0A7Y6ICD7"/>
<keyword evidence="2" id="KW-0859">Xylose metabolism</keyword>
<dbReference type="InterPro" id="IPR043129">
    <property type="entry name" value="ATPase_NBD"/>
</dbReference>
<evidence type="ECO:0000259" key="6">
    <source>
        <dbReference type="Pfam" id="PF00370"/>
    </source>
</evidence>
<dbReference type="Gene3D" id="3.30.420.40">
    <property type="match status" value="2"/>
</dbReference>
<sequence>MRTLAGVDVGTTHVKVGFHDENGRCVAEVRRPTPRELPALVAAVRAGLAGCAARTGRRPDAIGVTGMAETGVPLDAEGRPLTPFLWWTDPRGAEEAAELARDAVTLFGVTGHRATAKTPLARWLWLRRHERAVLDRMRWWAGAPDAVAHALTGALRTHETLAARTLAYDLAGHTYEPDLLALAGLTPEVLPPVAGAVEPVGRAVAGLDGVTPGTPVVIAGHDHMVGCWAAGVRRPGDAGDSLGTAEAVMVPATAPPDPRTGLGLGITADPSLDGRHVVLVGGLSSSGALFDWLLDLLAPAPGSGSGAGSGSGSGSGDRYAVLPRLLEGVRLPTGIVVEPYLRGRAAPAPDPRRRLTLEGLDAAHGAGDLLAAAVEGTCLHTRWTLAELTAETGTAAERLVVFGGQVRIPLWMRVKAAVSVPPVEVVRAGDAVCAGAALVAGQAGGSLDDVPVLPREPEPRDPALAAAYDTVYERFLAAASTTGTPGTPGTPGMTGTPGTPGTPGMTGTPGTPGTTGTPGG</sequence>
<dbReference type="PANTHER" id="PTHR43095:SF5">
    <property type="entry name" value="XYLULOSE KINASE"/>
    <property type="match status" value="1"/>
</dbReference>
<keyword evidence="3" id="KW-0808">Transferase</keyword>
<keyword evidence="9" id="KW-1185">Reference proteome</keyword>
<gene>
    <name evidence="8" type="ORF">HTZ77_23235</name>
</gene>
<feature type="compositionally biased region" description="Low complexity" evidence="5">
    <location>
        <begin position="481"/>
        <end position="520"/>
    </location>
</feature>